<dbReference type="OrthoDB" id="427518at2759"/>
<accession>A0A319EK92</accession>
<sequence>MPHPNTTRGKAQPVYSDFHRPNKNYGLTHGECHSCISALDDPLHWKKFSYEPSDGGKRLLDNAFASCEMAKRYYTKKVLLKLYTNDKSKRLEIQRLSGDRLPMEHCYINLTVLDTSDSNGISLPQLFDPRQKDTTTIHPRRIFIEGQAGVGKTTLCKKIVHDFLYHKLWSDKFDWILWLPLRNFKSKSANSYSMKDMFHDEYFSQKAESALFAETLQSVVQKSPGRVLFLLDGLDEISQEWNADTPMGSIQPDPETANDLWNFLQEYPRILDIAQIPVQLDALCYTWATSFKELDNKENISQTMTTIYLAVYRNLLRKDLCRLDKKSNEKIITAQEAEEIIDSRVEDLMHEEVNLLE</sequence>
<dbReference type="PANTHER" id="PTHR24407:SF14">
    <property type="entry name" value="SIR2-LIKE DOMAIN-CONTAINING PROTEIN"/>
    <property type="match status" value="1"/>
</dbReference>
<dbReference type="AlphaFoldDB" id="A0A319EK92"/>
<name>A0A319EK92_9EURO</name>
<dbReference type="VEuPathDB" id="FungiDB:BO71DRAFT_411863"/>
<dbReference type="InterPro" id="IPR007111">
    <property type="entry name" value="NACHT_NTPase"/>
</dbReference>
<gene>
    <name evidence="2" type="ORF">BO71DRAFT_411863</name>
</gene>
<evidence type="ECO:0000259" key="1">
    <source>
        <dbReference type="PROSITE" id="PS50837"/>
    </source>
</evidence>
<evidence type="ECO:0000313" key="2">
    <source>
        <dbReference type="EMBL" id="PYH91382.1"/>
    </source>
</evidence>
<evidence type="ECO:0000313" key="3">
    <source>
        <dbReference type="Proteomes" id="UP000247810"/>
    </source>
</evidence>
<dbReference type="EMBL" id="KZ825947">
    <property type="protein sequence ID" value="PYH91382.1"/>
    <property type="molecule type" value="Genomic_DNA"/>
</dbReference>
<organism evidence="2 3">
    <name type="scientific">Aspergillus ellipticus CBS 707.79</name>
    <dbReference type="NCBI Taxonomy" id="1448320"/>
    <lineage>
        <taxon>Eukaryota</taxon>
        <taxon>Fungi</taxon>
        <taxon>Dikarya</taxon>
        <taxon>Ascomycota</taxon>
        <taxon>Pezizomycotina</taxon>
        <taxon>Eurotiomycetes</taxon>
        <taxon>Eurotiomycetidae</taxon>
        <taxon>Eurotiales</taxon>
        <taxon>Aspergillaceae</taxon>
        <taxon>Aspergillus</taxon>
        <taxon>Aspergillus subgen. Circumdati</taxon>
    </lineage>
</organism>
<dbReference type="InterPro" id="IPR055496">
    <property type="entry name" value="DUF7068"/>
</dbReference>
<dbReference type="Proteomes" id="UP000247810">
    <property type="component" value="Unassembled WGS sequence"/>
</dbReference>
<dbReference type="Pfam" id="PF23238">
    <property type="entry name" value="DUF7068"/>
    <property type="match status" value="1"/>
</dbReference>
<feature type="domain" description="NACHT" evidence="1">
    <location>
        <begin position="140"/>
        <end position="240"/>
    </location>
</feature>
<dbReference type="PANTHER" id="PTHR24407">
    <property type="entry name" value="PROTEIN KINASE DOMAIN-CONTAINING PROTEIN"/>
    <property type="match status" value="1"/>
</dbReference>
<proteinExistence type="predicted"/>
<reference evidence="2 3" key="1">
    <citation type="submission" date="2018-02" db="EMBL/GenBank/DDBJ databases">
        <title>The genomes of Aspergillus section Nigri reveals drivers in fungal speciation.</title>
        <authorList>
            <consortium name="DOE Joint Genome Institute"/>
            <person name="Vesth T.C."/>
            <person name="Nybo J."/>
            <person name="Theobald S."/>
            <person name="Brandl J."/>
            <person name="Frisvad J.C."/>
            <person name="Nielsen K.F."/>
            <person name="Lyhne E.K."/>
            <person name="Kogle M.E."/>
            <person name="Kuo A."/>
            <person name="Riley R."/>
            <person name="Clum A."/>
            <person name="Nolan M."/>
            <person name="Lipzen A."/>
            <person name="Salamov A."/>
            <person name="Henrissat B."/>
            <person name="Wiebenga A."/>
            <person name="De vries R.P."/>
            <person name="Grigoriev I.V."/>
            <person name="Mortensen U.H."/>
            <person name="Andersen M.R."/>
            <person name="Baker S.E."/>
        </authorList>
    </citation>
    <scope>NUCLEOTIDE SEQUENCE [LARGE SCALE GENOMIC DNA]</scope>
    <source>
        <strain evidence="2 3">CBS 707.79</strain>
    </source>
</reference>
<protein>
    <recommendedName>
        <fullName evidence="1">NACHT domain-containing protein</fullName>
    </recommendedName>
</protein>
<dbReference type="Gene3D" id="3.40.50.300">
    <property type="entry name" value="P-loop containing nucleotide triphosphate hydrolases"/>
    <property type="match status" value="1"/>
</dbReference>
<dbReference type="Pfam" id="PF05729">
    <property type="entry name" value="NACHT"/>
    <property type="match status" value="1"/>
</dbReference>
<keyword evidence="3" id="KW-1185">Reference proteome</keyword>
<dbReference type="InterPro" id="IPR027417">
    <property type="entry name" value="P-loop_NTPase"/>
</dbReference>
<dbReference type="PROSITE" id="PS50837">
    <property type="entry name" value="NACHT"/>
    <property type="match status" value="1"/>
</dbReference>
<dbReference type="STRING" id="1448320.A0A319EK92"/>
<dbReference type="SUPFAM" id="SSF52540">
    <property type="entry name" value="P-loop containing nucleoside triphosphate hydrolases"/>
    <property type="match status" value="1"/>
</dbReference>